<feature type="region of interest" description="Disordered" evidence="1">
    <location>
        <begin position="23"/>
        <end position="50"/>
    </location>
</feature>
<comment type="caution">
    <text evidence="3">The sequence shown here is derived from an EMBL/GenBank/DDBJ whole genome shotgun (WGS) entry which is preliminary data.</text>
</comment>
<sequence length="159" mass="16031">MRRVLVVVVLVAGLWPAVACTSERPAAAPSSPAGPGATAAATAGGGAPTGGNTPAVCAAVRRAGEVAVRTYDEELGRMVAATGAGDATAAETARRRAGDALAGWRAVLREQSTRAADPQLGALLDDLGAEVAGMVADVGGFDETGLDRLRQRLDRLCPR</sequence>
<dbReference type="AlphaFoldDB" id="A0A3A9XRX3"/>
<organism evidence="3 4">
    <name type="scientific">Micromonospora musae</name>
    <dbReference type="NCBI Taxonomy" id="1894970"/>
    <lineage>
        <taxon>Bacteria</taxon>
        <taxon>Bacillati</taxon>
        <taxon>Actinomycetota</taxon>
        <taxon>Actinomycetes</taxon>
        <taxon>Micromonosporales</taxon>
        <taxon>Micromonosporaceae</taxon>
        <taxon>Micromonospora</taxon>
    </lineage>
</organism>
<protein>
    <submittedName>
        <fullName evidence="3">Uncharacterized protein</fullName>
    </submittedName>
</protein>
<name>A0A3A9XRX3_9ACTN</name>
<keyword evidence="2" id="KW-0732">Signal</keyword>
<accession>A0A3A9XRX3</accession>
<gene>
    <name evidence="3" type="ORF">D7044_26615</name>
</gene>
<evidence type="ECO:0000313" key="4">
    <source>
        <dbReference type="Proteomes" id="UP000275865"/>
    </source>
</evidence>
<dbReference type="RefSeq" id="WP_120690521.1">
    <property type="nucleotide sequence ID" value="NZ_RAZT01000016.1"/>
</dbReference>
<evidence type="ECO:0000313" key="3">
    <source>
        <dbReference type="EMBL" id="RKN28090.1"/>
    </source>
</evidence>
<dbReference type="EMBL" id="RAZT01000016">
    <property type="protein sequence ID" value="RKN28090.1"/>
    <property type="molecule type" value="Genomic_DNA"/>
</dbReference>
<evidence type="ECO:0000256" key="1">
    <source>
        <dbReference type="SAM" id="MobiDB-lite"/>
    </source>
</evidence>
<dbReference type="Proteomes" id="UP000275865">
    <property type="component" value="Unassembled WGS sequence"/>
</dbReference>
<feature type="signal peptide" evidence="2">
    <location>
        <begin position="1"/>
        <end position="19"/>
    </location>
</feature>
<proteinExistence type="predicted"/>
<reference evidence="3 4" key="1">
    <citation type="submission" date="2018-09" db="EMBL/GenBank/DDBJ databases">
        <title>Micromonospora sp. nov. MS1-9, isolated from a root of Musa sp.</title>
        <authorList>
            <person name="Kuncharoen N."/>
            <person name="Kudo T."/>
            <person name="Ohkuma M."/>
            <person name="Yuki M."/>
            <person name="Tanasupawat S."/>
        </authorList>
    </citation>
    <scope>NUCLEOTIDE SEQUENCE [LARGE SCALE GENOMIC DNA]</scope>
    <source>
        <strain evidence="3 4">MS1-9</strain>
    </source>
</reference>
<evidence type="ECO:0000256" key="2">
    <source>
        <dbReference type="SAM" id="SignalP"/>
    </source>
</evidence>
<feature type="compositionally biased region" description="Low complexity" evidence="1">
    <location>
        <begin position="23"/>
        <end position="42"/>
    </location>
</feature>
<feature type="chain" id="PRO_5017306083" evidence="2">
    <location>
        <begin position="20"/>
        <end position="159"/>
    </location>
</feature>